<dbReference type="RefSeq" id="WP_118324267.1">
    <property type="nucleotide sequence ID" value="NZ_CATYGP010000017.1"/>
</dbReference>
<dbReference type="AlphaFoldDB" id="A0A395WC07"/>
<gene>
    <name evidence="1" type="ORF">DWW32_00590</name>
</gene>
<evidence type="ECO:0000313" key="1">
    <source>
        <dbReference type="EMBL" id="RGU94045.1"/>
    </source>
</evidence>
<organism evidence="1 2">
    <name type="scientific">Holdemanella biformis</name>
    <dbReference type="NCBI Taxonomy" id="1735"/>
    <lineage>
        <taxon>Bacteria</taxon>
        <taxon>Bacillati</taxon>
        <taxon>Bacillota</taxon>
        <taxon>Erysipelotrichia</taxon>
        <taxon>Erysipelotrichales</taxon>
        <taxon>Erysipelotrichaceae</taxon>
        <taxon>Holdemanella</taxon>
    </lineage>
</organism>
<name>A0A395WC07_9FIRM</name>
<dbReference type="EMBL" id="QRYQ01000001">
    <property type="protein sequence ID" value="RGU94045.1"/>
    <property type="molecule type" value="Genomic_DNA"/>
</dbReference>
<reference evidence="1 2" key="1">
    <citation type="submission" date="2018-08" db="EMBL/GenBank/DDBJ databases">
        <title>A genome reference for cultivated species of the human gut microbiota.</title>
        <authorList>
            <person name="Zou Y."/>
            <person name="Xue W."/>
            <person name="Luo G."/>
        </authorList>
    </citation>
    <scope>NUCLEOTIDE SEQUENCE [LARGE SCALE GENOMIC DNA]</scope>
    <source>
        <strain evidence="1 2">AF15-20</strain>
    </source>
</reference>
<sequence>MAYEYTRENNLYYDVAYLIEKERYVDEDGVEHVNETEKEVFCRVGGIYSKEFNEAYQAGIQLAYKLVIPTIDYNGETTVKYNDKKYAVYRTFPSGDTIELYVQQDAGEWKQ</sequence>
<protein>
    <submittedName>
        <fullName evidence="1">Head-tail adaptor protein</fullName>
    </submittedName>
</protein>
<accession>A0A395WC07</accession>
<proteinExistence type="predicted"/>
<dbReference type="Proteomes" id="UP000265489">
    <property type="component" value="Unassembled WGS sequence"/>
</dbReference>
<evidence type="ECO:0000313" key="2">
    <source>
        <dbReference type="Proteomes" id="UP000265489"/>
    </source>
</evidence>
<comment type="caution">
    <text evidence="1">The sequence shown here is derived from an EMBL/GenBank/DDBJ whole genome shotgun (WGS) entry which is preliminary data.</text>
</comment>